<accession>A0A8R1DQS3</accession>
<keyword evidence="1" id="KW-0472">Membrane</keyword>
<evidence type="ECO:0000256" key="1">
    <source>
        <dbReference type="SAM" id="Phobius"/>
    </source>
</evidence>
<keyword evidence="1" id="KW-0812">Transmembrane</keyword>
<protein>
    <submittedName>
        <fullName evidence="2">Uncharacterized protein</fullName>
    </submittedName>
</protein>
<feature type="transmembrane region" description="Helical" evidence="1">
    <location>
        <begin position="51"/>
        <end position="70"/>
    </location>
</feature>
<dbReference type="AlphaFoldDB" id="A0A8R1DQS3"/>
<evidence type="ECO:0000313" key="3">
    <source>
        <dbReference type="Proteomes" id="UP000005237"/>
    </source>
</evidence>
<proteinExistence type="predicted"/>
<feature type="transmembrane region" description="Helical" evidence="1">
    <location>
        <begin position="26"/>
        <end position="45"/>
    </location>
</feature>
<keyword evidence="1" id="KW-1133">Transmembrane helix</keyword>
<name>A0A8R1DQS3_CAEJA</name>
<dbReference type="EnsemblMetazoa" id="CJA08929.1">
    <property type="protein sequence ID" value="CJA08929.1"/>
    <property type="gene ID" value="WBGene00128132"/>
</dbReference>
<feature type="transmembrane region" description="Helical" evidence="1">
    <location>
        <begin position="110"/>
        <end position="129"/>
    </location>
</feature>
<organism evidence="2 3">
    <name type="scientific">Caenorhabditis japonica</name>
    <dbReference type="NCBI Taxonomy" id="281687"/>
    <lineage>
        <taxon>Eukaryota</taxon>
        <taxon>Metazoa</taxon>
        <taxon>Ecdysozoa</taxon>
        <taxon>Nematoda</taxon>
        <taxon>Chromadorea</taxon>
        <taxon>Rhabditida</taxon>
        <taxon>Rhabditina</taxon>
        <taxon>Rhabditomorpha</taxon>
        <taxon>Rhabditoidea</taxon>
        <taxon>Rhabditidae</taxon>
        <taxon>Peloderinae</taxon>
        <taxon>Caenorhabditis</taxon>
    </lineage>
</organism>
<feature type="transmembrane region" description="Helical" evidence="1">
    <location>
        <begin position="82"/>
        <end position="104"/>
    </location>
</feature>
<keyword evidence="3" id="KW-1185">Reference proteome</keyword>
<evidence type="ECO:0000313" key="2">
    <source>
        <dbReference type="EnsemblMetazoa" id="CJA08929.1"/>
    </source>
</evidence>
<reference evidence="3" key="1">
    <citation type="submission" date="2010-08" db="EMBL/GenBank/DDBJ databases">
        <authorList>
            <consortium name="Caenorhabditis japonica Sequencing Consortium"/>
            <person name="Wilson R.K."/>
        </authorList>
    </citation>
    <scope>NUCLEOTIDE SEQUENCE [LARGE SCALE GENOMIC DNA]</scope>
    <source>
        <strain evidence="3">DF5081</strain>
    </source>
</reference>
<sequence length="175" mass="20627">MSELNEEETDDVLRASRSAFDYIFKLFYPVYYFFTIPVRVTTWLFTNFPIFSSFSLFLFISFVLITLFIFRRLSATPRDSFINYLLYTVIPYGVSIVYTTVGFIFPQVRVVTRVINALLHPITFILGFIEKVDNRAGPIRRTVEAIHGPKKEKQNHNQMERVECKCAQQLNWPMR</sequence>
<dbReference type="Proteomes" id="UP000005237">
    <property type="component" value="Unassembled WGS sequence"/>
</dbReference>
<reference evidence="2" key="2">
    <citation type="submission" date="2022-06" db="UniProtKB">
        <authorList>
            <consortium name="EnsemblMetazoa"/>
        </authorList>
    </citation>
    <scope>IDENTIFICATION</scope>
    <source>
        <strain evidence="2">DF5081</strain>
    </source>
</reference>